<gene>
    <name evidence="8" type="ORF">ERICIII_04477</name>
</gene>
<dbReference type="Gene3D" id="3.30.457.10">
    <property type="entry name" value="Copper amine oxidase-like, N-terminal domain"/>
    <property type="match status" value="1"/>
</dbReference>
<dbReference type="Pfam" id="PF00877">
    <property type="entry name" value="NLPC_P60"/>
    <property type="match status" value="1"/>
</dbReference>
<evidence type="ECO:0000256" key="3">
    <source>
        <dbReference type="ARBA" id="ARBA00022801"/>
    </source>
</evidence>
<keyword evidence="6" id="KW-0732">Signal</keyword>
<dbReference type="InterPro" id="IPR012854">
    <property type="entry name" value="Cu_amine_oxidase-like_N"/>
</dbReference>
<evidence type="ECO:0000256" key="6">
    <source>
        <dbReference type="SAM" id="SignalP"/>
    </source>
</evidence>
<feature type="compositionally biased region" description="Basic and acidic residues" evidence="5">
    <location>
        <begin position="276"/>
        <end position="294"/>
    </location>
</feature>
<dbReference type="PROSITE" id="PS51935">
    <property type="entry name" value="NLPC_P60"/>
    <property type="match status" value="1"/>
</dbReference>
<dbReference type="EMBL" id="CP019655">
    <property type="protein sequence ID" value="AVF28517.1"/>
    <property type="molecule type" value="Genomic_DNA"/>
</dbReference>
<dbReference type="InterPro" id="IPR000064">
    <property type="entry name" value="NLP_P60_dom"/>
</dbReference>
<sequence length="421" mass="45562" precursor="true">MATKWLKSLVLSGALVTVGLIASNTTAHAAVPDGVKVQINNHLVNFSDAMPYLNQGSLMVPMRAVAENLGYKLEFEMVQNGTQVRVKLIGDGHVFEFESGKQKAKVDNRSVTLDEVPVIKNDRVYVHIRSIGEHFGHIVQWDMNNNIGILGADGKYHAPAWYKPAKRTTPSKDVTLSAKKSNKSAGKQHTEKSVDKQVKPATSKDVTLSAKKSNESAGKQHTEKPADKQVKSATSKDVTSSVKKSNESAGKQHTEKPADKQVKSATSKDVTSSVKKSNESAGKQHTEKPAHKQVEPATSKDVTSTDKKSIVSKATRQIGVPYLWGGTSPNGFDCSGLVTYIFKQQGINLPRTSSGMYGVGTSVSNPEQGDLVFFADGGKVFHVGIYVGGNQFISATDDGVKIDSLGNRYWNKFYIGAKKVI</sequence>
<evidence type="ECO:0000259" key="7">
    <source>
        <dbReference type="PROSITE" id="PS51935"/>
    </source>
</evidence>
<reference evidence="9" key="1">
    <citation type="submission" date="2017-02" db="EMBL/GenBank/DDBJ databases">
        <title>Delineation of Paenibacillus larvae strains originating from foulbrood outbreaks.</title>
        <authorList>
            <person name="Beims H."/>
            <person name="Bunk B."/>
            <person name="Sproeer C."/>
            <person name="Mohr K.I."/>
            <person name="Pradella S."/>
            <person name="Guenther G."/>
            <person name="Rohde M."/>
            <person name="von der Ohe W."/>
            <person name="Steinert M."/>
        </authorList>
    </citation>
    <scope>NUCLEOTIDE SEQUENCE [LARGE SCALE GENOMIC DNA]</scope>
    <source>
        <strain evidence="9">Eric_III</strain>
    </source>
</reference>
<dbReference type="InterPro" id="IPR038765">
    <property type="entry name" value="Papain-like_cys_pep_sf"/>
</dbReference>
<dbReference type="SUPFAM" id="SSF54001">
    <property type="entry name" value="Cysteine proteinases"/>
    <property type="match status" value="1"/>
</dbReference>
<dbReference type="SUPFAM" id="SSF55383">
    <property type="entry name" value="Copper amine oxidase, domain N"/>
    <property type="match status" value="1"/>
</dbReference>
<dbReference type="RefSeq" id="WP_077996259.1">
    <property type="nucleotide sequence ID" value="NZ_CP019655.1"/>
</dbReference>
<evidence type="ECO:0000256" key="1">
    <source>
        <dbReference type="ARBA" id="ARBA00007074"/>
    </source>
</evidence>
<protein>
    <submittedName>
        <fullName evidence="8">Gamma-D-glutamate-meso-diaminopimelate muropeptidase-like protein</fullName>
    </submittedName>
</protein>
<dbReference type="PANTHER" id="PTHR47053">
    <property type="entry name" value="MUREIN DD-ENDOPEPTIDASE MEPH-RELATED"/>
    <property type="match status" value="1"/>
</dbReference>
<dbReference type="InterPro" id="IPR036582">
    <property type="entry name" value="Mao_N_sf"/>
</dbReference>
<organism evidence="8 9">
    <name type="scientific">Paenibacillus larvae subsp. larvae</name>
    <dbReference type="NCBI Taxonomy" id="147375"/>
    <lineage>
        <taxon>Bacteria</taxon>
        <taxon>Bacillati</taxon>
        <taxon>Bacillota</taxon>
        <taxon>Bacilli</taxon>
        <taxon>Bacillales</taxon>
        <taxon>Paenibacillaceae</taxon>
        <taxon>Paenibacillus</taxon>
    </lineage>
</organism>
<feature type="compositionally biased region" description="Basic and acidic residues" evidence="5">
    <location>
        <begin position="212"/>
        <end position="230"/>
    </location>
</feature>
<comment type="similarity">
    <text evidence="1">Belongs to the peptidase C40 family.</text>
</comment>
<dbReference type="GO" id="GO:0006508">
    <property type="term" value="P:proteolysis"/>
    <property type="evidence" value="ECO:0007669"/>
    <property type="project" value="UniProtKB-KW"/>
</dbReference>
<dbReference type="AlphaFoldDB" id="A0A2L1U6F1"/>
<proteinExistence type="inferred from homology"/>
<feature type="signal peptide" evidence="6">
    <location>
        <begin position="1"/>
        <end position="29"/>
    </location>
</feature>
<dbReference type="PANTHER" id="PTHR47053:SF1">
    <property type="entry name" value="MUREIN DD-ENDOPEPTIDASE MEPH-RELATED"/>
    <property type="match status" value="1"/>
</dbReference>
<dbReference type="GO" id="GO:0008234">
    <property type="term" value="F:cysteine-type peptidase activity"/>
    <property type="evidence" value="ECO:0007669"/>
    <property type="project" value="UniProtKB-KW"/>
</dbReference>
<feature type="region of interest" description="Disordered" evidence="5">
    <location>
        <begin position="165"/>
        <end position="309"/>
    </location>
</feature>
<feature type="compositionally biased region" description="Basic and acidic residues" evidence="5">
    <location>
        <begin position="244"/>
        <end position="262"/>
    </location>
</feature>
<feature type="chain" id="PRO_5014752992" evidence="6">
    <location>
        <begin position="30"/>
        <end position="421"/>
    </location>
</feature>
<evidence type="ECO:0000256" key="4">
    <source>
        <dbReference type="ARBA" id="ARBA00022807"/>
    </source>
</evidence>
<dbReference type="Pfam" id="PF07833">
    <property type="entry name" value="Cu_amine_oxidN1"/>
    <property type="match status" value="1"/>
</dbReference>
<feature type="compositionally biased region" description="Basic and acidic residues" evidence="5">
    <location>
        <begin position="188"/>
        <end position="198"/>
    </location>
</feature>
<evidence type="ECO:0000313" key="8">
    <source>
        <dbReference type="EMBL" id="AVF28517.1"/>
    </source>
</evidence>
<name>A0A2L1U6F1_9BACL</name>
<keyword evidence="2" id="KW-0645">Protease</keyword>
<keyword evidence="3" id="KW-0378">Hydrolase</keyword>
<accession>A0A2L1U6F1</accession>
<dbReference type="Gene3D" id="3.90.1720.10">
    <property type="entry name" value="endopeptidase domain like (from Nostoc punctiforme)"/>
    <property type="match status" value="1"/>
</dbReference>
<feature type="compositionally biased region" description="Low complexity" evidence="5">
    <location>
        <begin position="231"/>
        <end position="243"/>
    </location>
</feature>
<dbReference type="STRING" id="147375.BXP28_15510"/>
<dbReference type="GeneID" id="64220773"/>
<dbReference type="Proteomes" id="UP000239833">
    <property type="component" value="Chromosome"/>
</dbReference>
<feature type="domain" description="NlpC/P60" evidence="7">
    <location>
        <begin position="304"/>
        <end position="421"/>
    </location>
</feature>
<evidence type="ECO:0000256" key="2">
    <source>
        <dbReference type="ARBA" id="ARBA00022670"/>
    </source>
</evidence>
<dbReference type="InterPro" id="IPR051202">
    <property type="entry name" value="Peptidase_C40"/>
</dbReference>
<evidence type="ECO:0000256" key="5">
    <source>
        <dbReference type="SAM" id="MobiDB-lite"/>
    </source>
</evidence>
<evidence type="ECO:0000313" key="9">
    <source>
        <dbReference type="Proteomes" id="UP000239833"/>
    </source>
</evidence>
<keyword evidence="4" id="KW-0788">Thiol protease</keyword>
<feature type="compositionally biased region" description="Low complexity" evidence="5">
    <location>
        <begin position="263"/>
        <end position="275"/>
    </location>
</feature>